<sequence>MLITLKKKKEQTQILHSMQKPIYISNSLVILYHAIDTFYKTLNVA</sequence>
<name>A0A0A8ZCH1_ARUDO</name>
<accession>A0A0A8ZCH1</accession>
<dbReference type="AlphaFoldDB" id="A0A0A8ZCH1"/>
<organism evidence="1">
    <name type="scientific">Arundo donax</name>
    <name type="common">Giant reed</name>
    <name type="synonym">Donax arundinaceus</name>
    <dbReference type="NCBI Taxonomy" id="35708"/>
    <lineage>
        <taxon>Eukaryota</taxon>
        <taxon>Viridiplantae</taxon>
        <taxon>Streptophyta</taxon>
        <taxon>Embryophyta</taxon>
        <taxon>Tracheophyta</taxon>
        <taxon>Spermatophyta</taxon>
        <taxon>Magnoliopsida</taxon>
        <taxon>Liliopsida</taxon>
        <taxon>Poales</taxon>
        <taxon>Poaceae</taxon>
        <taxon>PACMAD clade</taxon>
        <taxon>Arundinoideae</taxon>
        <taxon>Arundineae</taxon>
        <taxon>Arundo</taxon>
    </lineage>
</organism>
<protein>
    <submittedName>
        <fullName evidence="1">Uncharacterized protein</fullName>
    </submittedName>
</protein>
<dbReference type="EMBL" id="GBRH01260811">
    <property type="protein sequence ID" value="JAD37084.1"/>
    <property type="molecule type" value="Transcribed_RNA"/>
</dbReference>
<reference evidence="1" key="2">
    <citation type="journal article" date="2015" name="Data Brief">
        <title>Shoot transcriptome of the giant reed, Arundo donax.</title>
        <authorList>
            <person name="Barrero R.A."/>
            <person name="Guerrero F.D."/>
            <person name="Moolhuijzen P."/>
            <person name="Goolsby J.A."/>
            <person name="Tidwell J."/>
            <person name="Bellgard S.E."/>
            <person name="Bellgard M.I."/>
        </authorList>
    </citation>
    <scope>NUCLEOTIDE SEQUENCE</scope>
    <source>
        <tissue evidence="1">Shoot tissue taken approximately 20 cm above the soil surface</tissue>
    </source>
</reference>
<evidence type="ECO:0000313" key="1">
    <source>
        <dbReference type="EMBL" id="JAD37084.1"/>
    </source>
</evidence>
<reference evidence="1" key="1">
    <citation type="submission" date="2014-09" db="EMBL/GenBank/DDBJ databases">
        <authorList>
            <person name="Magalhaes I.L.F."/>
            <person name="Oliveira U."/>
            <person name="Santos F.R."/>
            <person name="Vidigal T.H.D.A."/>
            <person name="Brescovit A.D."/>
            <person name="Santos A.J."/>
        </authorList>
    </citation>
    <scope>NUCLEOTIDE SEQUENCE</scope>
    <source>
        <tissue evidence="1">Shoot tissue taken approximately 20 cm above the soil surface</tissue>
    </source>
</reference>
<proteinExistence type="predicted"/>